<comment type="caution">
    <text evidence="1">The sequence shown here is derived from an EMBL/GenBank/DDBJ whole genome shotgun (WGS) entry which is preliminary data.</text>
</comment>
<organism evidence="1 2">
    <name type="scientific">Clostridium moutaii</name>
    <dbReference type="NCBI Taxonomy" id="3240932"/>
    <lineage>
        <taxon>Bacteria</taxon>
        <taxon>Bacillati</taxon>
        <taxon>Bacillota</taxon>
        <taxon>Clostridia</taxon>
        <taxon>Eubacteriales</taxon>
        <taxon>Clostridiaceae</taxon>
        <taxon>Clostridium</taxon>
    </lineage>
</organism>
<evidence type="ECO:0000313" key="1">
    <source>
        <dbReference type="EMBL" id="MEY8001391.1"/>
    </source>
</evidence>
<keyword evidence="2" id="KW-1185">Reference proteome</keyword>
<evidence type="ECO:0008006" key="3">
    <source>
        <dbReference type="Google" id="ProtNLM"/>
    </source>
</evidence>
<protein>
    <recommendedName>
        <fullName evidence="3">Transcriptional regulator</fullName>
    </recommendedName>
</protein>
<evidence type="ECO:0000313" key="2">
    <source>
        <dbReference type="Proteomes" id="UP001564657"/>
    </source>
</evidence>
<proteinExistence type="predicted"/>
<dbReference type="EMBL" id="JBGEWD010000018">
    <property type="protein sequence ID" value="MEY8001391.1"/>
    <property type="molecule type" value="Genomic_DNA"/>
</dbReference>
<reference evidence="1 2" key="1">
    <citation type="submission" date="2024-08" db="EMBL/GenBank/DDBJ databases">
        <title>Clostridium lapicellarii sp. nov., and Clostridium renhuaiense sp. nov., two species isolated from the mud in a fermentation cellar used for producing sauce-flavour Chinese liquors.</title>
        <authorList>
            <person name="Yang F."/>
            <person name="Wang H."/>
            <person name="Chen L.Q."/>
            <person name="Zhou N."/>
            <person name="Lu J.J."/>
            <person name="Pu X.X."/>
            <person name="Wan B."/>
            <person name="Wang L."/>
            <person name="Liu S.J."/>
        </authorList>
    </citation>
    <scope>NUCLEOTIDE SEQUENCE [LARGE SCALE GENOMIC DNA]</scope>
    <source>
        <strain evidence="1 2">MT-5</strain>
    </source>
</reference>
<accession>A0ABV4BUN1</accession>
<sequence>MNDNKSVLITPEVMEECLCESLDIIEKNNQSHKKNKKHLK</sequence>
<dbReference type="RefSeq" id="WP_369705287.1">
    <property type="nucleotide sequence ID" value="NZ_JBGEWD010000018.1"/>
</dbReference>
<dbReference type="Proteomes" id="UP001564657">
    <property type="component" value="Unassembled WGS sequence"/>
</dbReference>
<name>A0ABV4BUN1_9CLOT</name>
<gene>
    <name evidence="1" type="ORF">AB8U03_14515</name>
</gene>